<sequence>MKEFTCEKCGSNDLVKEDGLYVCQHCGTKYKPDKKDPLFSFSFTVSEGDGDTDETEEKVHIGAYVAQVINVLWVALKEFIKECFNFFLKCLLCLFIILSAYLIYYYYLREPLDIKSASLDSAKAAQIVIPADNLQRLFLELNTDITVEEVETAVKKYDLKLAKMEFENHSTTKGELCYKIGKTDNSVKFSTDHPEESINIYFDKGNNNRFMLAAYFNIKYYPTSALLYSYGYFNAFREIVSSVNTDKPGFYYYNYELSYEKKPPYIKCSDGKEALLRMFAFKRFR</sequence>
<dbReference type="GO" id="GO:0003743">
    <property type="term" value="F:translation initiation factor activity"/>
    <property type="evidence" value="ECO:0007669"/>
    <property type="project" value="UniProtKB-KW"/>
</dbReference>
<dbReference type="InterPro" id="IPR021752">
    <property type="entry name" value="TF_Rrn7_Zf"/>
</dbReference>
<evidence type="ECO:0000259" key="2">
    <source>
        <dbReference type="Pfam" id="PF11781"/>
    </source>
</evidence>
<evidence type="ECO:0000313" key="4">
    <source>
        <dbReference type="Proteomes" id="UP000198943"/>
    </source>
</evidence>
<keyword evidence="1" id="KW-0812">Transmembrane</keyword>
<keyword evidence="1" id="KW-0472">Membrane</keyword>
<evidence type="ECO:0000313" key="3">
    <source>
        <dbReference type="EMBL" id="SDC16273.1"/>
    </source>
</evidence>
<keyword evidence="3" id="KW-0648">Protein biosynthesis</keyword>
<feature type="domain" description="RRN7-type" evidence="2">
    <location>
        <begin position="2"/>
        <end position="29"/>
    </location>
</feature>
<evidence type="ECO:0000256" key="1">
    <source>
        <dbReference type="SAM" id="Phobius"/>
    </source>
</evidence>
<reference evidence="4" key="1">
    <citation type="submission" date="2016-10" db="EMBL/GenBank/DDBJ databases">
        <authorList>
            <person name="Varghese N."/>
            <person name="Submissions S."/>
        </authorList>
    </citation>
    <scope>NUCLEOTIDE SEQUENCE [LARGE SCALE GENOMIC DNA]</scope>
    <source>
        <strain evidence="4">DSM 11005</strain>
    </source>
</reference>
<gene>
    <name evidence="3" type="ORF">SAMN04487864_10351</name>
</gene>
<proteinExistence type="predicted"/>
<dbReference type="Pfam" id="PF11781">
    <property type="entry name" value="Zn_ribbon_RRN7"/>
    <property type="match status" value="1"/>
</dbReference>
<keyword evidence="3" id="KW-0396">Initiation factor</keyword>
<dbReference type="AlphaFoldDB" id="A0A1G6JCA3"/>
<accession>A0A1G6JCA3</accession>
<dbReference type="OrthoDB" id="7056196at2"/>
<feature type="transmembrane region" description="Helical" evidence="1">
    <location>
        <begin position="86"/>
        <end position="107"/>
    </location>
</feature>
<dbReference type="Proteomes" id="UP000198943">
    <property type="component" value="Unassembled WGS sequence"/>
</dbReference>
<dbReference type="RefSeq" id="WP_093729506.1">
    <property type="nucleotide sequence ID" value="NZ_FMYW01000003.1"/>
</dbReference>
<dbReference type="EMBL" id="FMYW01000003">
    <property type="protein sequence ID" value="SDC16273.1"/>
    <property type="molecule type" value="Genomic_DNA"/>
</dbReference>
<keyword evidence="4" id="KW-1185">Reference proteome</keyword>
<protein>
    <submittedName>
        <fullName evidence="3">RNA polymerase I-specific transcription initiation factor Rrn7</fullName>
    </submittedName>
</protein>
<name>A0A1G6JCA3_9FIRM</name>
<keyword evidence="1" id="KW-1133">Transmembrane helix</keyword>
<organism evidence="3 4">
    <name type="scientific">Succiniclasticum ruminis</name>
    <dbReference type="NCBI Taxonomy" id="40841"/>
    <lineage>
        <taxon>Bacteria</taxon>
        <taxon>Bacillati</taxon>
        <taxon>Bacillota</taxon>
        <taxon>Negativicutes</taxon>
        <taxon>Acidaminococcales</taxon>
        <taxon>Acidaminococcaceae</taxon>
        <taxon>Succiniclasticum</taxon>
    </lineage>
</organism>